<feature type="domain" description="TnsA endonuclease N-terminal" evidence="1">
    <location>
        <begin position="44"/>
        <end position="120"/>
    </location>
</feature>
<dbReference type="InterPro" id="IPR011856">
    <property type="entry name" value="tRNA_endonuc-like_dom_sf"/>
</dbReference>
<reference evidence="3" key="2">
    <citation type="submission" date="2023-07" db="EMBL/GenBank/DDBJ databases">
        <title>Shewanella mangrovi sp. nov., an acetaldehyde- degrading bacterium isolated from mangrove sediment.</title>
        <authorList>
            <person name="Liu Y."/>
        </authorList>
    </citation>
    <scope>NUCLEOTIDE SEQUENCE [LARGE SCALE GENOMIC DNA]</scope>
    <source>
        <strain evidence="3">C32</strain>
    </source>
</reference>
<evidence type="ECO:0000313" key="3">
    <source>
        <dbReference type="Proteomes" id="UP001201549"/>
    </source>
</evidence>
<comment type="caution">
    <text evidence="2">The sequence shown here is derived from an EMBL/GenBank/DDBJ whole genome shotgun (WGS) entry which is preliminary data.</text>
</comment>
<reference evidence="2 3" key="1">
    <citation type="submission" date="2022-02" db="EMBL/GenBank/DDBJ databases">
        <authorList>
            <person name="Zhuang L."/>
        </authorList>
    </citation>
    <scope>NUCLEOTIDE SEQUENCE [LARGE SCALE GENOMIC DNA]</scope>
    <source>
        <strain evidence="2 3">C32</strain>
    </source>
</reference>
<sequence>MYIRDLRKASPNKNVFKFASTKNGEAVLCESSLEFDACFHHEYNDSVKSFKSQPEGFRYMFNGKYLPYTPDMLLELHDRSYCFHEYKPFSRTQDFEFQQKFDAKRVAAQAIGIPLYLITDKQIRAQVTLDNLKLIHRYSGFYETTEIQKQLLQHIANSGGESSLSSLTRQLKLSTADARRIMLELMSQRRITTDIHSQTLMSDPLLSLCQ</sequence>
<name>A0ABT2FIH6_9GAMM</name>
<evidence type="ECO:0000259" key="1">
    <source>
        <dbReference type="Pfam" id="PF08722"/>
    </source>
</evidence>
<dbReference type="Gene3D" id="3.40.1350.10">
    <property type="match status" value="1"/>
</dbReference>
<organism evidence="2 3">
    <name type="scientific">Shewanella electrica</name>
    <dbReference type="NCBI Taxonomy" id="515560"/>
    <lineage>
        <taxon>Bacteria</taxon>
        <taxon>Pseudomonadati</taxon>
        <taxon>Pseudomonadota</taxon>
        <taxon>Gammaproteobacteria</taxon>
        <taxon>Alteromonadales</taxon>
        <taxon>Shewanellaceae</taxon>
        <taxon>Shewanella</taxon>
    </lineage>
</organism>
<keyword evidence="3" id="KW-1185">Reference proteome</keyword>
<protein>
    <submittedName>
        <fullName evidence="2">TnsA endonuclease N-terminal domain-containing protein</fullName>
    </submittedName>
</protein>
<proteinExistence type="predicted"/>
<accession>A0ABT2FIH6</accession>
<dbReference type="InterPro" id="IPR014833">
    <property type="entry name" value="TnsA_N"/>
</dbReference>
<dbReference type="Pfam" id="PF08722">
    <property type="entry name" value="Tn7_TnsA-like_N"/>
    <property type="match status" value="1"/>
</dbReference>
<keyword evidence="2" id="KW-0255">Endonuclease</keyword>
<gene>
    <name evidence="2" type="ORF">L9G74_06370</name>
</gene>
<dbReference type="GO" id="GO:0004519">
    <property type="term" value="F:endonuclease activity"/>
    <property type="evidence" value="ECO:0007669"/>
    <property type="project" value="UniProtKB-KW"/>
</dbReference>
<dbReference type="EMBL" id="JAKOGG010000003">
    <property type="protein sequence ID" value="MCS4556058.1"/>
    <property type="molecule type" value="Genomic_DNA"/>
</dbReference>
<keyword evidence="2" id="KW-0540">Nuclease</keyword>
<evidence type="ECO:0000313" key="2">
    <source>
        <dbReference type="EMBL" id="MCS4556058.1"/>
    </source>
</evidence>
<dbReference type="RefSeq" id="WP_238895462.1">
    <property type="nucleotide sequence ID" value="NZ_JAKOGG010000003.1"/>
</dbReference>
<dbReference type="Proteomes" id="UP001201549">
    <property type="component" value="Unassembled WGS sequence"/>
</dbReference>
<keyword evidence="2" id="KW-0378">Hydrolase</keyword>